<gene>
    <name evidence="1" type="ORF">LshimejAT787_0401470</name>
</gene>
<reference evidence="1" key="1">
    <citation type="submission" date="2022-07" db="EMBL/GenBank/DDBJ databases">
        <title>The genome of Lyophyllum shimeji provides insight into the initial evolution of ectomycorrhizal fungal genome.</title>
        <authorList>
            <person name="Kobayashi Y."/>
            <person name="Shibata T."/>
            <person name="Hirakawa H."/>
            <person name="Shigenobu S."/>
            <person name="Nishiyama T."/>
            <person name="Yamada A."/>
            <person name="Hasebe M."/>
            <person name="Kawaguchi M."/>
        </authorList>
    </citation>
    <scope>NUCLEOTIDE SEQUENCE</scope>
    <source>
        <strain evidence="1">AT787</strain>
    </source>
</reference>
<sequence>MNVGRQKFSPLAGIADVTQGWFLLVYAKVEVVGLLPEGLSQSSKYPLLDIFFSRGLGRCLGRKSSKLRVHHALWNNYVLHLPPATLSRTPVTERAFLAMPRLADAHFFDIPTPNPTGFA</sequence>
<protein>
    <submittedName>
        <fullName evidence="1">Uncharacterized protein</fullName>
    </submittedName>
</protein>
<proteinExistence type="predicted"/>
<keyword evidence="2" id="KW-1185">Reference proteome</keyword>
<dbReference type="EMBL" id="BRPK01000004">
    <property type="protein sequence ID" value="GLB37096.1"/>
    <property type="molecule type" value="Genomic_DNA"/>
</dbReference>
<organism evidence="1 2">
    <name type="scientific">Lyophyllum shimeji</name>
    <name type="common">Hon-shimeji</name>
    <name type="synonym">Tricholoma shimeji</name>
    <dbReference type="NCBI Taxonomy" id="47721"/>
    <lineage>
        <taxon>Eukaryota</taxon>
        <taxon>Fungi</taxon>
        <taxon>Dikarya</taxon>
        <taxon>Basidiomycota</taxon>
        <taxon>Agaricomycotina</taxon>
        <taxon>Agaricomycetes</taxon>
        <taxon>Agaricomycetidae</taxon>
        <taxon>Agaricales</taxon>
        <taxon>Tricholomatineae</taxon>
        <taxon>Lyophyllaceae</taxon>
        <taxon>Lyophyllum</taxon>
    </lineage>
</organism>
<evidence type="ECO:0000313" key="1">
    <source>
        <dbReference type="EMBL" id="GLB37096.1"/>
    </source>
</evidence>
<name>A0A9P3PKM0_LYOSH</name>
<comment type="caution">
    <text evidence="1">The sequence shown here is derived from an EMBL/GenBank/DDBJ whole genome shotgun (WGS) entry which is preliminary data.</text>
</comment>
<dbReference type="Proteomes" id="UP001063166">
    <property type="component" value="Unassembled WGS sequence"/>
</dbReference>
<dbReference type="AlphaFoldDB" id="A0A9P3PKM0"/>
<accession>A0A9P3PKM0</accession>
<evidence type="ECO:0000313" key="2">
    <source>
        <dbReference type="Proteomes" id="UP001063166"/>
    </source>
</evidence>